<evidence type="ECO:0000313" key="1">
    <source>
        <dbReference type="EMBL" id="CAG8958591.1"/>
    </source>
</evidence>
<proteinExistence type="predicted"/>
<organism evidence="1 2">
    <name type="scientific">Hymenoscyphus fraxineus</name>
    <dbReference type="NCBI Taxonomy" id="746836"/>
    <lineage>
        <taxon>Eukaryota</taxon>
        <taxon>Fungi</taxon>
        <taxon>Dikarya</taxon>
        <taxon>Ascomycota</taxon>
        <taxon>Pezizomycotina</taxon>
        <taxon>Leotiomycetes</taxon>
        <taxon>Helotiales</taxon>
        <taxon>Helotiaceae</taxon>
        <taxon>Hymenoscyphus</taxon>
    </lineage>
</organism>
<keyword evidence="2" id="KW-1185">Reference proteome</keyword>
<accession>A0A9N9L4U0</accession>
<comment type="caution">
    <text evidence="1">The sequence shown here is derived from an EMBL/GenBank/DDBJ whole genome shotgun (WGS) entry which is preliminary data.</text>
</comment>
<gene>
    <name evidence="1" type="ORF">HYFRA_00009908</name>
</gene>
<dbReference type="EMBL" id="CAJVRL010000083">
    <property type="protein sequence ID" value="CAG8958591.1"/>
    <property type="molecule type" value="Genomic_DNA"/>
</dbReference>
<evidence type="ECO:0000313" key="2">
    <source>
        <dbReference type="Proteomes" id="UP000696280"/>
    </source>
</evidence>
<dbReference type="AlphaFoldDB" id="A0A9N9L4U0"/>
<protein>
    <submittedName>
        <fullName evidence="1">Uncharacterized protein</fullName>
    </submittedName>
</protein>
<dbReference type="Proteomes" id="UP000696280">
    <property type="component" value="Unassembled WGS sequence"/>
</dbReference>
<sequence length="72" mass="7801">MEFPNSPTVVHTYPHESETANSRGAQSLYIVDVIKIIDYQAAAAAAAAAANTYDIRHQTLVADEWNAGLLVQ</sequence>
<name>A0A9N9L4U0_9HELO</name>
<reference evidence="1" key="1">
    <citation type="submission" date="2021-07" db="EMBL/GenBank/DDBJ databases">
        <authorList>
            <person name="Durling M."/>
        </authorList>
    </citation>
    <scope>NUCLEOTIDE SEQUENCE</scope>
</reference>